<evidence type="ECO:0000313" key="7">
    <source>
        <dbReference type="EMBL" id="GFO10724.1"/>
    </source>
</evidence>
<keyword evidence="1" id="KW-0808">Transferase</keyword>
<evidence type="ECO:0000256" key="5">
    <source>
        <dbReference type="PIRSR" id="PIRSR637359-3"/>
    </source>
</evidence>
<dbReference type="EMBL" id="BLXT01004211">
    <property type="protein sequence ID" value="GFO10724.1"/>
    <property type="molecule type" value="Genomic_DNA"/>
</dbReference>
<evidence type="ECO:0000256" key="4">
    <source>
        <dbReference type="PIRSR" id="PIRSR637359-2"/>
    </source>
</evidence>
<sequence>MLKSNITKLCAIVIIMSQIGLLALHRSLKNCTSDIMTAQNLSLMEYRVTEHVRERSESLPTKKQRLPKALIIGFSKCGTSALRTFLTIHPYIVSPQAELFYFSRYFSRGLEWYRRQMPPSTPRQITIEKTPGYIKTKESLQRIYHFDPQIKLIVIARDPITRLQSQYAHVYSENGTINSSFDKWCKANGKRVRFFSHYAIYIRRLYNIFPRDQVLVLNEDTLEKDPLSVMRDAEAFLEIPPVFTPDMFVYDKRKGFFCFNTSTDLFPRVLKLVQVNHLTGCLNSDKGRKHPQINENILEYLKEVIKPLNEEFFALIGKRFHWDNFEDEYKDKERGEKKR</sequence>
<feature type="domain" description="Sulfotransferase" evidence="6">
    <location>
        <begin position="67"/>
        <end position="307"/>
    </location>
</feature>
<keyword evidence="8" id="KW-1185">Reference proteome</keyword>
<proteinExistence type="predicted"/>
<evidence type="ECO:0000256" key="3">
    <source>
        <dbReference type="PIRSR" id="PIRSR637359-1"/>
    </source>
</evidence>
<dbReference type="InterPro" id="IPR027417">
    <property type="entry name" value="P-loop_NTPase"/>
</dbReference>
<dbReference type="Pfam" id="PF00685">
    <property type="entry name" value="Sulfotransfer_1"/>
    <property type="match status" value="1"/>
</dbReference>
<dbReference type="InterPro" id="IPR037359">
    <property type="entry name" value="NST/OST"/>
</dbReference>
<feature type="binding site" evidence="4">
    <location>
        <position position="157"/>
    </location>
    <ligand>
        <name>3'-phosphoadenylyl sulfate</name>
        <dbReference type="ChEBI" id="CHEBI:58339"/>
    </ligand>
</feature>
<keyword evidence="2" id="KW-0325">Glycoprotein</keyword>
<dbReference type="PANTHER" id="PTHR10605:SF65">
    <property type="entry name" value="GH20068P"/>
    <property type="match status" value="1"/>
</dbReference>
<evidence type="ECO:0000256" key="2">
    <source>
        <dbReference type="ARBA" id="ARBA00023180"/>
    </source>
</evidence>
<keyword evidence="5" id="KW-1015">Disulfide bond</keyword>
<dbReference type="PANTHER" id="PTHR10605">
    <property type="entry name" value="HEPARAN SULFATE SULFOTRANSFERASE"/>
    <property type="match status" value="1"/>
</dbReference>
<organism evidence="7 8">
    <name type="scientific">Plakobranchus ocellatus</name>
    <dbReference type="NCBI Taxonomy" id="259542"/>
    <lineage>
        <taxon>Eukaryota</taxon>
        <taxon>Metazoa</taxon>
        <taxon>Spiralia</taxon>
        <taxon>Lophotrochozoa</taxon>
        <taxon>Mollusca</taxon>
        <taxon>Gastropoda</taxon>
        <taxon>Heterobranchia</taxon>
        <taxon>Euthyneura</taxon>
        <taxon>Panpulmonata</taxon>
        <taxon>Sacoglossa</taxon>
        <taxon>Placobranchoidea</taxon>
        <taxon>Plakobranchidae</taxon>
        <taxon>Plakobranchus</taxon>
    </lineage>
</organism>
<reference evidence="7 8" key="1">
    <citation type="journal article" date="2021" name="Elife">
        <title>Chloroplast acquisition without the gene transfer in kleptoplastic sea slugs, Plakobranchus ocellatus.</title>
        <authorList>
            <person name="Maeda T."/>
            <person name="Takahashi S."/>
            <person name="Yoshida T."/>
            <person name="Shimamura S."/>
            <person name="Takaki Y."/>
            <person name="Nagai Y."/>
            <person name="Toyoda A."/>
            <person name="Suzuki Y."/>
            <person name="Arimoto A."/>
            <person name="Ishii H."/>
            <person name="Satoh N."/>
            <person name="Nishiyama T."/>
            <person name="Hasebe M."/>
            <person name="Maruyama T."/>
            <person name="Minagawa J."/>
            <person name="Obokata J."/>
            <person name="Shigenobu S."/>
        </authorList>
    </citation>
    <scope>NUCLEOTIDE SEQUENCE [LARGE SCALE GENOMIC DNA]</scope>
</reference>
<accession>A0AAV4AX75</accession>
<gene>
    <name evidence="7" type="ORF">PoB_003722900</name>
</gene>
<dbReference type="GO" id="GO:0008467">
    <property type="term" value="F:[heparan sulfate]-glucosamine 3-sulfotransferase activity"/>
    <property type="evidence" value="ECO:0007669"/>
    <property type="project" value="TreeGrafter"/>
</dbReference>
<evidence type="ECO:0000313" key="8">
    <source>
        <dbReference type="Proteomes" id="UP000735302"/>
    </source>
</evidence>
<protein>
    <submittedName>
        <fullName evidence="7">Heparan sulfate glucosamine 3-o-sulfotransferase 5-like protein</fullName>
    </submittedName>
</protein>
<dbReference type="Gene3D" id="3.40.50.300">
    <property type="entry name" value="P-loop containing nucleotide triphosphate hydrolases"/>
    <property type="match status" value="1"/>
</dbReference>
<feature type="active site" description="For sulfotransferase activity" evidence="3">
    <location>
        <position position="76"/>
    </location>
</feature>
<evidence type="ECO:0000256" key="1">
    <source>
        <dbReference type="ARBA" id="ARBA00022679"/>
    </source>
</evidence>
<feature type="disulfide bond" evidence="5">
    <location>
        <begin position="258"/>
        <end position="281"/>
    </location>
</feature>
<comment type="caution">
    <text evidence="7">The sequence shown here is derived from an EMBL/GenBank/DDBJ whole genome shotgun (WGS) entry which is preliminary data.</text>
</comment>
<dbReference type="AlphaFoldDB" id="A0AAV4AX75"/>
<dbReference type="InterPro" id="IPR000863">
    <property type="entry name" value="Sulfotransferase_dom"/>
</dbReference>
<evidence type="ECO:0000259" key="6">
    <source>
        <dbReference type="Pfam" id="PF00685"/>
    </source>
</evidence>
<name>A0AAV4AX75_9GAST</name>
<dbReference type="SUPFAM" id="SSF52540">
    <property type="entry name" value="P-loop containing nucleoside triphosphate hydrolases"/>
    <property type="match status" value="1"/>
</dbReference>
<dbReference type="Proteomes" id="UP000735302">
    <property type="component" value="Unassembled WGS sequence"/>
</dbReference>
<feature type="binding site" evidence="4">
    <location>
        <position position="165"/>
    </location>
    <ligand>
        <name>3'-phosphoadenylyl sulfate</name>
        <dbReference type="ChEBI" id="CHEBI:58339"/>
    </ligand>
</feature>
<feature type="binding site" evidence="4">
    <location>
        <begin position="286"/>
        <end position="290"/>
    </location>
    <ligand>
        <name>3'-phosphoadenylyl sulfate</name>
        <dbReference type="ChEBI" id="CHEBI:58339"/>
    </ligand>
</feature>